<dbReference type="Proteomes" id="UP001495147">
    <property type="component" value="Unassembled WGS sequence"/>
</dbReference>
<keyword evidence="1" id="KW-1133">Transmembrane helix</keyword>
<evidence type="ECO:0000256" key="1">
    <source>
        <dbReference type="SAM" id="Phobius"/>
    </source>
</evidence>
<evidence type="ECO:0000313" key="2">
    <source>
        <dbReference type="EMBL" id="MEO3690970.1"/>
    </source>
</evidence>
<feature type="transmembrane region" description="Helical" evidence="1">
    <location>
        <begin position="45"/>
        <end position="64"/>
    </location>
</feature>
<keyword evidence="1" id="KW-0472">Membrane</keyword>
<dbReference type="RefSeq" id="WP_347703784.1">
    <property type="nucleotide sequence ID" value="NZ_JBDPZD010000001.1"/>
</dbReference>
<proteinExistence type="predicted"/>
<evidence type="ECO:0000313" key="3">
    <source>
        <dbReference type="Proteomes" id="UP001495147"/>
    </source>
</evidence>
<keyword evidence="1" id="KW-0812">Transmembrane</keyword>
<protein>
    <submittedName>
        <fullName evidence="2">Uncharacterized protein</fullName>
    </submittedName>
</protein>
<organism evidence="2 3">
    <name type="scientific">Roseateles paludis</name>
    <dbReference type="NCBI Taxonomy" id="3145238"/>
    <lineage>
        <taxon>Bacteria</taxon>
        <taxon>Pseudomonadati</taxon>
        <taxon>Pseudomonadota</taxon>
        <taxon>Betaproteobacteria</taxon>
        <taxon>Burkholderiales</taxon>
        <taxon>Sphaerotilaceae</taxon>
        <taxon>Roseateles</taxon>
    </lineage>
</organism>
<name>A0ABV0FYG6_9BURK</name>
<feature type="transmembrane region" description="Helical" evidence="1">
    <location>
        <begin position="71"/>
        <end position="89"/>
    </location>
</feature>
<dbReference type="EMBL" id="JBDPZD010000001">
    <property type="protein sequence ID" value="MEO3690970.1"/>
    <property type="molecule type" value="Genomic_DNA"/>
</dbReference>
<keyword evidence="3" id="KW-1185">Reference proteome</keyword>
<reference evidence="2 3" key="1">
    <citation type="submission" date="2024-05" db="EMBL/GenBank/DDBJ databases">
        <title>Roseateles sp. DJS-2-20 16S ribosomal RNA gene Genome sequencing and assembly.</title>
        <authorList>
            <person name="Woo H."/>
        </authorList>
    </citation>
    <scope>NUCLEOTIDE SEQUENCE [LARGE SCALE GENOMIC DNA]</scope>
    <source>
        <strain evidence="2 3">DJS-2-20</strain>
    </source>
</reference>
<comment type="caution">
    <text evidence="2">The sequence shown here is derived from an EMBL/GenBank/DDBJ whole genome shotgun (WGS) entry which is preliminary data.</text>
</comment>
<accession>A0ABV0FYG6</accession>
<gene>
    <name evidence="2" type="ORF">ABDJ85_05765</name>
</gene>
<sequence length="123" mass="12831">MYSHVTTKEAVSQKFAHFERAAPAALPALLACAAMSFFIHAPASVLIASAVGAGVSVFFSWRCALREQGHATAAFVFAALALSLFGVALSPHLTVAALLLQGLGVMGSVFFLLLLVARNRKSG</sequence>
<feature type="transmembrane region" description="Helical" evidence="1">
    <location>
        <begin position="95"/>
        <end position="117"/>
    </location>
</feature>